<dbReference type="Proteomes" id="UP000305222">
    <property type="component" value="Unassembled WGS sequence"/>
</dbReference>
<feature type="non-terminal residue" evidence="1">
    <location>
        <position position="1"/>
    </location>
</feature>
<gene>
    <name evidence="1" type="ORF">FC699_31760</name>
</gene>
<name>A0A4U3AAF2_9BACI</name>
<sequence>KALFIFELTEKEYLLKIIKENYFENHNKKNHS</sequence>
<reference evidence="1 2" key="1">
    <citation type="journal article" date="2019" name="Environ. Microbiol.">
        <title>An active ?-lactamase is a part of an orchestrated cell wall stress resistance network of Bacillus subtilis and related rhizosphere species.</title>
        <authorList>
            <person name="Bucher T."/>
            <person name="Keren-Paz A."/>
            <person name="Hausser J."/>
            <person name="Olender T."/>
            <person name="Cytryn E."/>
            <person name="Kolodkin-Gal I."/>
        </authorList>
    </citation>
    <scope>NUCLEOTIDE SEQUENCE [LARGE SCALE GENOMIC DNA]</scope>
    <source>
        <strain evidence="1 2">I5</strain>
    </source>
</reference>
<proteinExistence type="predicted"/>
<evidence type="ECO:0000313" key="2">
    <source>
        <dbReference type="Proteomes" id="UP000305222"/>
    </source>
</evidence>
<comment type="caution">
    <text evidence="1">The sequence shown here is derived from an EMBL/GenBank/DDBJ whole genome shotgun (WGS) entry which is preliminary data.</text>
</comment>
<protein>
    <submittedName>
        <fullName evidence="1">Transcriptional regulator</fullName>
    </submittedName>
</protein>
<dbReference type="AlphaFoldDB" id="A0A4U3AAF2"/>
<organism evidence="1 2">
    <name type="scientific">Bacillus wiedmannii</name>
    <dbReference type="NCBI Taxonomy" id="1890302"/>
    <lineage>
        <taxon>Bacteria</taxon>
        <taxon>Bacillati</taxon>
        <taxon>Bacillota</taxon>
        <taxon>Bacilli</taxon>
        <taxon>Bacillales</taxon>
        <taxon>Bacillaceae</taxon>
        <taxon>Bacillus</taxon>
        <taxon>Bacillus cereus group</taxon>
    </lineage>
</organism>
<accession>A0A4U3AAF2</accession>
<dbReference type="EMBL" id="SZON01002791">
    <property type="protein sequence ID" value="TKI84021.1"/>
    <property type="molecule type" value="Genomic_DNA"/>
</dbReference>
<evidence type="ECO:0000313" key="1">
    <source>
        <dbReference type="EMBL" id="TKI84021.1"/>
    </source>
</evidence>